<keyword evidence="1" id="KW-1133">Transmembrane helix</keyword>
<evidence type="ECO:0000313" key="3">
    <source>
        <dbReference type="Proteomes" id="UP000464787"/>
    </source>
</evidence>
<accession>A0A857JBI2</accession>
<evidence type="ECO:0000313" key="2">
    <source>
        <dbReference type="EMBL" id="QHJ01038.1"/>
    </source>
</evidence>
<sequence length="101" mass="11289">MKLSYPVTGTYGFIFALSASWAWLTDVRHLHNPLEHMLPDVVLVFAVFPASLSLDPLYKALPNLLSKPLAQLTWLSLCGAAQATALGLIERRFRRVTKVRP</sequence>
<feature type="transmembrane region" description="Helical" evidence="1">
    <location>
        <begin position="72"/>
        <end position="89"/>
    </location>
</feature>
<dbReference type="KEGG" id="xyk:GT347_25460"/>
<organism evidence="2 3">
    <name type="scientific">Xylophilus rhododendri</name>
    <dbReference type="NCBI Taxonomy" id="2697032"/>
    <lineage>
        <taxon>Bacteria</taxon>
        <taxon>Pseudomonadati</taxon>
        <taxon>Pseudomonadota</taxon>
        <taxon>Betaproteobacteria</taxon>
        <taxon>Burkholderiales</taxon>
        <taxon>Xylophilus</taxon>
    </lineage>
</organism>
<evidence type="ECO:0000256" key="1">
    <source>
        <dbReference type="SAM" id="Phobius"/>
    </source>
</evidence>
<protein>
    <submittedName>
        <fullName evidence="2">Uncharacterized protein</fullName>
    </submittedName>
</protein>
<name>A0A857JBI2_9BURK</name>
<dbReference type="RefSeq" id="WP_160554847.1">
    <property type="nucleotide sequence ID" value="NZ_CP047650.1"/>
</dbReference>
<keyword evidence="1" id="KW-0472">Membrane</keyword>
<feature type="transmembrane region" description="Helical" evidence="1">
    <location>
        <begin position="6"/>
        <end position="24"/>
    </location>
</feature>
<keyword evidence="3" id="KW-1185">Reference proteome</keyword>
<gene>
    <name evidence="2" type="ORF">GT347_25460</name>
</gene>
<dbReference type="Proteomes" id="UP000464787">
    <property type="component" value="Chromosome"/>
</dbReference>
<proteinExistence type="predicted"/>
<dbReference type="AlphaFoldDB" id="A0A857JBI2"/>
<keyword evidence="1" id="KW-0812">Transmembrane</keyword>
<dbReference type="EMBL" id="CP047650">
    <property type="protein sequence ID" value="QHJ01038.1"/>
    <property type="molecule type" value="Genomic_DNA"/>
</dbReference>
<reference evidence="2 3" key="1">
    <citation type="submission" date="2020-01" db="EMBL/GenBank/DDBJ databases">
        <title>Genome sequencing of strain KACC 21265.</title>
        <authorList>
            <person name="Heo J."/>
            <person name="Kim S.-J."/>
            <person name="Kim J.-S."/>
            <person name="Hong S.-B."/>
            <person name="Kwon S.-W."/>
        </authorList>
    </citation>
    <scope>NUCLEOTIDE SEQUENCE [LARGE SCALE GENOMIC DNA]</scope>
    <source>
        <strain evidence="2 3">KACC 21265</strain>
    </source>
</reference>